<proteinExistence type="predicted"/>
<reference evidence="2" key="1">
    <citation type="submission" date="2024-07" db="EMBL/GenBank/DDBJ databases">
        <title>Two chromosome-level genome assemblies of Korean endemic species Abeliophyllum distichum and Forsythia ovata (Oleaceae).</title>
        <authorList>
            <person name="Jang H."/>
        </authorList>
    </citation>
    <scope>NUCLEOTIDE SEQUENCE [LARGE SCALE GENOMIC DNA]</scope>
</reference>
<sequence>MVGTSWLRLYVDDNLITHRLFESMNPHLSWPIVTLLANASRNSQYLRSIPSAVTAIPTTVCFTVPATVVTNSNDLVHQSLQLIKLGLPFEFSPTANKIENLNLQRLNISETEAVAIHWLQHSLYDVTS</sequence>
<name>A0ABD1RD35_9LAMI</name>
<accession>A0ABD1RD35</accession>
<keyword evidence="2" id="KW-1185">Reference proteome</keyword>
<evidence type="ECO:0000313" key="1">
    <source>
        <dbReference type="EMBL" id="KAL2486320.1"/>
    </source>
</evidence>
<dbReference type="Proteomes" id="UP001604336">
    <property type="component" value="Unassembled WGS sequence"/>
</dbReference>
<dbReference type="AlphaFoldDB" id="A0ABD1RD35"/>
<dbReference type="EMBL" id="JBFOLK010000009">
    <property type="protein sequence ID" value="KAL2486320.1"/>
    <property type="molecule type" value="Genomic_DNA"/>
</dbReference>
<protein>
    <submittedName>
        <fullName evidence="1">Transcription factor GRAS family</fullName>
    </submittedName>
</protein>
<evidence type="ECO:0000313" key="2">
    <source>
        <dbReference type="Proteomes" id="UP001604336"/>
    </source>
</evidence>
<organism evidence="1 2">
    <name type="scientific">Abeliophyllum distichum</name>
    <dbReference type="NCBI Taxonomy" id="126358"/>
    <lineage>
        <taxon>Eukaryota</taxon>
        <taxon>Viridiplantae</taxon>
        <taxon>Streptophyta</taxon>
        <taxon>Embryophyta</taxon>
        <taxon>Tracheophyta</taxon>
        <taxon>Spermatophyta</taxon>
        <taxon>Magnoliopsida</taxon>
        <taxon>eudicotyledons</taxon>
        <taxon>Gunneridae</taxon>
        <taxon>Pentapetalae</taxon>
        <taxon>asterids</taxon>
        <taxon>lamiids</taxon>
        <taxon>Lamiales</taxon>
        <taxon>Oleaceae</taxon>
        <taxon>Forsythieae</taxon>
        <taxon>Abeliophyllum</taxon>
    </lineage>
</organism>
<comment type="caution">
    <text evidence="1">The sequence shown here is derived from an EMBL/GenBank/DDBJ whole genome shotgun (WGS) entry which is preliminary data.</text>
</comment>
<gene>
    <name evidence="1" type="ORF">Adt_31076</name>
</gene>